<sequence>MTPKTTG</sequence>
<keyword evidence="1" id="KW-1185">Reference proteome</keyword>
<reference evidence="2" key="1">
    <citation type="submission" date="2022-11" db="UniProtKB">
        <authorList>
            <consortium name="WormBaseParasite"/>
        </authorList>
    </citation>
    <scope>IDENTIFICATION</scope>
</reference>
<protein>
    <submittedName>
        <fullName evidence="2">Uncharacterized protein</fullName>
    </submittedName>
</protein>
<evidence type="ECO:0000313" key="2">
    <source>
        <dbReference type="WBParaSite" id="nRc.2.0.1.t39302-RA"/>
    </source>
</evidence>
<name>A0A915KNG6_ROMCU</name>
<dbReference type="WBParaSite" id="nRc.2.0.1.t39302-RA">
    <property type="protein sequence ID" value="nRc.2.0.1.t39302-RA"/>
    <property type="gene ID" value="nRc.2.0.1.g39302"/>
</dbReference>
<organism evidence="1 2">
    <name type="scientific">Romanomermis culicivorax</name>
    <name type="common">Nematode worm</name>
    <dbReference type="NCBI Taxonomy" id="13658"/>
    <lineage>
        <taxon>Eukaryota</taxon>
        <taxon>Metazoa</taxon>
        <taxon>Ecdysozoa</taxon>
        <taxon>Nematoda</taxon>
        <taxon>Enoplea</taxon>
        <taxon>Dorylaimia</taxon>
        <taxon>Mermithida</taxon>
        <taxon>Mermithoidea</taxon>
        <taxon>Mermithidae</taxon>
        <taxon>Romanomermis</taxon>
    </lineage>
</organism>
<dbReference type="Proteomes" id="UP000887565">
    <property type="component" value="Unplaced"/>
</dbReference>
<proteinExistence type="predicted"/>
<accession>A0A915KNG6</accession>
<evidence type="ECO:0000313" key="1">
    <source>
        <dbReference type="Proteomes" id="UP000887565"/>
    </source>
</evidence>